<proteinExistence type="predicted"/>
<organism evidence="2">
    <name type="scientific">uncultured Blastococcus sp</name>
    <dbReference type="NCBI Taxonomy" id="217144"/>
    <lineage>
        <taxon>Bacteria</taxon>
        <taxon>Bacillati</taxon>
        <taxon>Actinomycetota</taxon>
        <taxon>Actinomycetes</taxon>
        <taxon>Geodermatophilales</taxon>
        <taxon>Geodermatophilaceae</taxon>
        <taxon>Blastococcus</taxon>
        <taxon>environmental samples</taxon>
    </lineage>
</organism>
<feature type="non-terminal residue" evidence="2">
    <location>
        <position position="1"/>
    </location>
</feature>
<evidence type="ECO:0000256" key="1">
    <source>
        <dbReference type="SAM" id="MobiDB-lite"/>
    </source>
</evidence>
<feature type="compositionally biased region" description="Basic and acidic residues" evidence="1">
    <location>
        <begin position="84"/>
        <end position="94"/>
    </location>
</feature>
<feature type="region of interest" description="Disordered" evidence="1">
    <location>
        <begin position="124"/>
        <end position="143"/>
    </location>
</feature>
<sequence>GYIGRRARTSIRRGLRAAAACCSRRRVRGPHGSLRGLRRQSLPLPGGEVPRRGDLGGLPGVPQGAPHPGELRLRRPPGTDVGPGEDRVRARPDGCRTAGVHRVRGRGLPELRVEPSGLLLRPGCRDRARAAAPPRAASGRHGV</sequence>
<feature type="compositionally biased region" description="Low complexity" evidence="1">
    <location>
        <begin position="130"/>
        <end position="143"/>
    </location>
</feature>
<protein>
    <submittedName>
        <fullName evidence="2">Uncharacterized protein</fullName>
    </submittedName>
</protein>
<reference evidence="2" key="1">
    <citation type="submission" date="2020-02" db="EMBL/GenBank/DDBJ databases">
        <authorList>
            <person name="Meier V. D."/>
        </authorList>
    </citation>
    <scope>NUCLEOTIDE SEQUENCE</scope>
    <source>
        <strain evidence="2">AVDCRST_MAG52</strain>
    </source>
</reference>
<dbReference type="EMBL" id="CADCTN010000093">
    <property type="protein sequence ID" value="CAA9237210.1"/>
    <property type="molecule type" value="Genomic_DNA"/>
</dbReference>
<dbReference type="AlphaFoldDB" id="A0A6J4HZB5"/>
<name>A0A6J4HZB5_9ACTN</name>
<feature type="region of interest" description="Disordered" evidence="1">
    <location>
        <begin position="28"/>
        <end position="95"/>
    </location>
</feature>
<evidence type="ECO:0000313" key="2">
    <source>
        <dbReference type="EMBL" id="CAA9237210.1"/>
    </source>
</evidence>
<feature type="non-terminal residue" evidence="2">
    <location>
        <position position="143"/>
    </location>
</feature>
<gene>
    <name evidence="2" type="ORF">AVDCRST_MAG52-1427</name>
</gene>
<accession>A0A6J4HZB5</accession>